<name>A0AAF0D3B8_ODILC</name>
<reference evidence="2" key="1">
    <citation type="journal article" date="2017" name="Nature">
        <title>Asgard archaea illuminate the origin of eukaryotic cellular complexity.</title>
        <authorList>
            <person name="Zaremba-Niedzwiedzka K."/>
            <person name="Caceres E.F."/>
            <person name="Saw J.H."/>
            <person name="Backstrom D."/>
            <person name="Juzokaite L."/>
            <person name="Vancaester E."/>
            <person name="Seitz K.W."/>
            <person name="Anantharaman K."/>
            <person name="Starnawski P."/>
            <person name="Kjeldsen K.U."/>
            <person name="Scott M.B."/>
            <person name="Nunoura T."/>
            <person name="Banfield J.F."/>
            <person name="Schramm A."/>
            <person name="Baker B.J."/>
            <person name="Spang A."/>
            <person name="Ettema T.J.G."/>
        </authorList>
    </citation>
    <scope>NUCLEOTIDE SEQUENCE</scope>
    <source>
        <strain evidence="2">LCB_4</strain>
    </source>
</reference>
<dbReference type="Gene3D" id="1.10.10.10">
    <property type="entry name" value="Winged helix-like DNA-binding domain superfamily/Winged helix DNA-binding domain"/>
    <property type="match status" value="1"/>
</dbReference>
<dbReference type="PANTHER" id="PTHR34293">
    <property type="entry name" value="HTH-TYPE TRANSCRIPTIONAL REGULATOR TRMBL2"/>
    <property type="match status" value="1"/>
</dbReference>
<evidence type="ECO:0000259" key="1">
    <source>
        <dbReference type="Pfam" id="PF01978"/>
    </source>
</evidence>
<dbReference type="Pfam" id="PF01978">
    <property type="entry name" value="TrmB"/>
    <property type="match status" value="1"/>
</dbReference>
<dbReference type="CDD" id="cd00090">
    <property type="entry name" value="HTH_ARSR"/>
    <property type="match status" value="1"/>
</dbReference>
<evidence type="ECO:0000313" key="3">
    <source>
        <dbReference type="Proteomes" id="UP000186851"/>
    </source>
</evidence>
<accession>A0AAF0D3B8</accession>
<reference evidence="2" key="2">
    <citation type="journal article" date="2022" name="Nat. Microbiol.">
        <title>A closed Candidatus Odinarchaeum chromosome exposes Asgard archaeal viruses.</title>
        <authorList>
            <person name="Tamarit D."/>
            <person name="Caceres E.F."/>
            <person name="Krupovic M."/>
            <person name="Nijland R."/>
            <person name="Eme L."/>
            <person name="Robinson N.P."/>
            <person name="Ettema T.J.G."/>
        </authorList>
    </citation>
    <scope>NUCLEOTIDE SEQUENCE</scope>
    <source>
        <strain evidence="2">LCB_4</strain>
    </source>
</reference>
<dbReference type="InterPro" id="IPR011991">
    <property type="entry name" value="ArsR-like_HTH"/>
</dbReference>
<organism evidence="2 3">
    <name type="scientific">Odinarchaeota yellowstonii (strain LCB_4)</name>
    <dbReference type="NCBI Taxonomy" id="1841599"/>
    <lineage>
        <taxon>Archaea</taxon>
        <taxon>Promethearchaeati</taxon>
        <taxon>Candidatus Odinarchaeota</taxon>
        <taxon>Candidatus Odinarchaeia</taxon>
        <taxon>Candidatus Odinarchaeales</taxon>
        <taxon>Candidatus Odinarchaeaceae</taxon>
        <taxon>Candidatus Odinarchaeum</taxon>
    </lineage>
</organism>
<dbReference type="SUPFAM" id="SSF46785">
    <property type="entry name" value="Winged helix' DNA-binding domain"/>
    <property type="match status" value="1"/>
</dbReference>
<feature type="domain" description="Transcription regulator TrmB N-terminal" evidence="1">
    <location>
        <begin position="25"/>
        <end position="95"/>
    </location>
</feature>
<dbReference type="InterPro" id="IPR002831">
    <property type="entry name" value="Tscrpt_reg_TrmB_N"/>
</dbReference>
<dbReference type="InterPro" id="IPR051797">
    <property type="entry name" value="TrmB-like"/>
</dbReference>
<evidence type="ECO:0000313" key="2">
    <source>
        <dbReference type="EMBL" id="WEU40833.1"/>
    </source>
</evidence>
<gene>
    <name evidence="2" type="ORF">OdinLCB4_002650</name>
</gene>
<dbReference type="PANTHER" id="PTHR34293:SF1">
    <property type="entry name" value="HTH-TYPE TRANSCRIPTIONAL REGULATOR TRMBL2"/>
    <property type="match status" value="1"/>
</dbReference>
<proteinExistence type="predicted"/>
<dbReference type="KEGG" id="oyw:OdinLCB4_002650"/>
<dbReference type="InterPro" id="IPR036390">
    <property type="entry name" value="WH_DNA-bd_sf"/>
</dbReference>
<dbReference type="EMBL" id="CP091871">
    <property type="protein sequence ID" value="WEU40833.1"/>
    <property type="molecule type" value="Genomic_DNA"/>
</dbReference>
<dbReference type="InterPro" id="IPR036388">
    <property type="entry name" value="WH-like_DNA-bd_sf"/>
</dbReference>
<dbReference type="Proteomes" id="UP000186851">
    <property type="component" value="Chromosome"/>
</dbReference>
<dbReference type="AlphaFoldDB" id="A0AAF0D3B8"/>
<sequence>MNIQEVFQHLSMPKLNITCLASCTLGLKEYEVEAYLTLLKKGAMTVGELAKNINKSRPSAQRILGELLGKGLVYRRREIFLNGGYVYYYSAIPAEKFREKMLKNLEEWYKRAGEIIKEMPIELEDDKIEQ</sequence>
<protein>
    <submittedName>
        <fullName evidence="2">MarR family transcriptional regulator</fullName>
    </submittedName>
</protein>